<dbReference type="Pfam" id="PF13675">
    <property type="entry name" value="PilJ"/>
    <property type="match status" value="1"/>
</dbReference>
<evidence type="ECO:0000313" key="7">
    <source>
        <dbReference type="EMBL" id="OLQ02811.1"/>
    </source>
</evidence>
<protein>
    <recommendedName>
        <fullName evidence="6">NarX-like N-terminal domain-containing protein</fullName>
    </recommendedName>
</protein>
<dbReference type="Proteomes" id="UP000186817">
    <property type="component" value="Unassembled WGS sequence"/>
</dbReference>
<gene>
    <name evidence="7" type="ORF">AK812_SmicGene14307</name>
</gene>
<dbReference type="InterPro" id="IPR029095">
    <property type="entry name" value="NarX-like_N"/>
</dbReference>
<reference evidence="7 8" key="1">
    <citation type="submission" date="2016-02" db="EMBL/GenBank/DDBJ databases">
        <title>Genome analysis of coral dinoflagellate symbionts highlights evolutionary adaptations to a symbiotic lifestyle.</title>
        <authorList>
            <person name="Aranda M."/>
            <person name="Li Y."/>
            <person name="Liew Y.J."/>
            <person name="Baumgarten S."/>
            <person name="Simakov O."/>
            <person name="Wilson M."/>
            <person name="Piel J."/>
            <person name="Ashoor H."/>
            <person name="Bougouffa S."/>
            <person name="Bajic V.B."/>
            <person name="Ryu T."/>
            <person name="Ravasi T."/>
            <person name="Bayer T."/>
            <person name="Micklem G."/>
            <person name="Kim H."/>
            <person name="Bhak J."/>
            <person name="Lajeunesse T.C."/>
            <person name="Voolstra C.R."/>
        </authorList>
    </citation>
    <scope>NUCLEOTIDE SEQUENCE [LARGE SCALE GENOMIC DNA]</scope>
    <source>
        <strain evidence="7 8">CCMP2467</strain>
    </source>
</reference>
<evidence type="ECO:0000256" key="3">
    <source>
        <dbReference type="ARBA" id="ARBA00022989"/>
    </source>
</evidence>
<evidence type="ECO:0000256" key="4">
    <source>
        <dbReference type="ARBA" id="ARBA00023136"/>
    </source>
</evidence>
<evidence type="ECO:0000256" key="1">
    <source>
        <dbReference type="ARBA" id="ARBA00004141"/>
    </source>
</evidence>
<comment type="subcellular location">
    <subcellularLocation>
        <location evidence="1">Membrane</location>
        <topology evidence="1">Multi-pass membrane protein</topology>
    </subcellularLocation>
</comment>
<name>A0A1Q9E5W5_SYMMI</name>
<dbReference type="GO" id="GO:0016020">
    <property type="term" value="C:membrane"/>
    <property type="evidence" value="ECO:0007669"/>
    <property type="project" value="UniProtKB-SubCell"/>
</dbReference>
<keyword evidence="4" id="KW-0472">Membrane</keyword>
<keyword evidence="8" id="KW-1185">Reference proteome</keyword>
<proteinExistence type="predicted"/>
<feature type="chain" id="PRO_5013317125" description="NarX-like N-terminal domain-containing protein" evidence="5">
    <location>
        <begin position="18"/>
        <end position="428"/>
    </location>
</feature>
<keyword evidence="5" id="KW-0732">Signal</keyword>
<keyword evidence="3" id="KW-1133">Transmembrane helix</keyword>
<dbReference type="AlphaFoldDB" id="A0A1Q9E5W5"/>
<feature type="domain" description="NarX-like N-terminal" evidence="6">
    <location>
        <begin position="22"/>
        <end position="103"/>
    </location>
</feature>
<organism evidence="7 8">
    <name type="scientific">Symbiodinium microadriaticum</name>
    <name type="common">Dinoflagellate</name>
    <name type="synonym">Zooxanthella microadriatica</name>
    <dbReference type="NCBI Taxonomy" id="2951"/>
    <lineage>
        <taxon>Eukaryota</taxon>
        <taxon>Sar</taxon>
        <taxon>Alveolata</taxon>
        <taxon>Dinophyceae</taxon>
        <taxon>Suessiales</taxon>
        <taxon>Symbiodiniaceae</taxon>
        <taxon>Symbiodinium</taxon>
    </lineage>
</organism>
<evidence type="ECO:0000259" key="6">
    <source>
        <dbReference type="Pfam" id="PF13675"/>
    </source>
</evidence>
<sequence length="428" mass="47026">MGIELLLLLSCAVPGRTSWLKTIDVAGFQRTLVQKMTKEMLLVALDIDPDDNKRKIHEGIAMFDQTLHDMIEGSDSRDIFASPSQLITDKLEEVDDIWHVYEHILLSNIETISNLNGTALEELLQAIAGQSDELLSACGVVVGALSDVATLSGSATMGLQQDIAGRQRSYVQMMCKEALFVSLGINVAEHMGILKHTKLLFEASHEGIIVGDSYVGIPVLSSLCTLHQMREVTYSYHNFRPYVMDILNANSDAAGQEVAKRVVRDMMNTSEILFSSMVDAVQLFVNGSDDCDPRAKMVESDWLRYLENLGRLRLLIQQVSMFFAQVASDVEPAAGKVELTVLMAKASQKLRNLIEGSKAESIPAPPTQEIVLQLQHAWEEESEPDIPLEGGQDPEVQVVSATEGGGPRIEEIPSSDEEANAFIFGFSS</sequence>
<evidence type="ECO:0000313" key="8">
    <source>
        <dbReference type="Proteomes" id="UP000186817"/>
    </source>
</evidence>
<comment type="caution">
    <text evidence="7">The sequence shown here is derived from an EMBL/GenBank/DDBJ whole genome shotgun (WGS) entry which is preliminary data.</text>
</comment>
<keyword evidence="2" id="KW-0812">Transmembrane</keyword>
<evidence type="ECO:0000256" key="2">
    <source>
        <dbReference type="ARBA" id="ARBA00022692"/>
    </source>
</evidence>
<dbReference type="OrthoDB" id="422489at2759"/>
<dbReference type="EMBL" id="LSRX01000254">
    <property type="protein sequence ID" value="OLQ02811.1"/>
    <property type="molecule type" value="Genomic_DNA"/>
</dbReference>
<feature type="signal peptide" evidence="5">
    <location>
        <begin position="1"/>
        <end position="17"/>
    </location>
</feature>
<accession>A0A1Q9E5W5</accession>
<evidence type="ECO:0000256" key="5">
    <source>
        <dbReference type="SAM" id="SignalP"/>
    </source>
</evidence>